<accession>A0A075H1K4</accession>
<evidence type="ECO:0000256" key="1">
    <source>
        <dbReference type="SAM" id="MobiDB-lite"/>
    </source>
</evidence>
<sequence>MLNQFFSLRNKAQPPKIGANTHVQNQLHSLEIEKDILTKTISRLYDDESGLSKIQRDRLLLRYQHQLGVIISRIEKLQIVSKHPDLGPLGEGLITLMDQKLSQLDQRLYELSSKIQISQNEKVEAAAKEIKTQVKPQTNIKSKQENSDTSEITVDKISQLNIPKIDNEEVKKKFEITTLTSVPKLDSYKQSKYDQMLAQLDSDVITPPAQPKKIKLDAQPEEKIITNEIKPEIPSQNNEEKIKPVIHLPEEPELDDDDDDIAEMKAKIMKTLSKIEQAEVD</sequence>
<protein>
    <submittedName>
        <fullName evidence="2">Uncharacterized protein</fullName>
    </submittedName>
</protein>
<reference evidence="2" key="1">
    <citation type="journal article" date="2014" name="Genome Biol. Evol.">
        <title>Pangenome evidence for extensive interdomain horizontal transfer affecting lineage core and shell genes in uncultured planktonic thaumarchaeota and euryarchaeota.</title>
        <authorList>
            <person name="Deschamps P."/>
            <person name="Zivanovic Y."/>
            <person name="Moreira D."/>
            <person name="Rodriguez-Valera F."/>
            <person name="Lopez-Garcia P."/>
        </authorList>
    </citation>
    <scope>NUCLEOTIDE SEQUENCE</scope>
</reference>
<organism evidence="2">
    <name type="scientific">uncultured marine thaumarchaeote KM3_41_H02</name>
    <dbReference type="NCBI Taxonomy" id="1456146"/>
    <lineage>
        <taxon>Archaea</taxon>
        <taxon>Nitrososphaerota</taxon>
        <taxon>environmental samples</taxon>
    </lineage>
</organism>
<feature type="region of interest" description="Disordered" evidence="1">
    <location>
        <begin position="230"/>
        <end position="257"/>
    </location>
</feature>
<proteinExistence type="predicted"/>
<dbReference type="EMBL" id="KF900877">
    <property type="protein sequence ID" value="AIF09939.1"/>
    <property type="molecule type" value="Genomic_DNA"/>
</dbReference>
<evidence type="ECO:0000313" key="2">
    <source>
        <dbReference type="EMBL" id="AIF09939.1"/>
    </source>
</evidence>
<dbReference type="AlphaFoldDB" id="A0A075H1K4"/>
<name>A0A075H1K4_9ARCH</name>